<dbReference type="InterPro" id="IPR037483">
    <property type="entry name" value="YjjU-like"/>
</dbReference>
<dbReference type="InterPro" id="IPR016035">
    <property type="entry name" value="Acyl_Trfase/lysoPLipase"/>
</dbReference>
<protein>
    <submittedName>
        <fullName evidence="5">Phospholipase, patatin family</fullName>
    </submittedName>
</protein>
<keyword evidence="2" id="KW-0378">Hydrolase</keyword>
<dbReference type="InterPro" id="IPR045943">
    <property type="entry name" value="DUF6363"/>
</dbReference>
<accession>U2QF44</accession>
<comment type="caution">
    <text evidence="5">The sequence shown here is derived from an EMBL/GenBank/DDBJ whole genome shotgun (WGS) entry which is preliminary data.</text>
</comment>
<organism evidence="5 6">
    <name type="scientific">Propionibacterium acidifaciens F0233</name>
    <dbReference type="NCBI Taxonomy" id="553198"/>
    <lineage>
        <taxon>Bacteria</taxon>
        <taxon>Bacillati</taxon>
        <taxon>Actinomycetota</taxon>
        <taxon>Actinomycetes</taxon>
        <taxon>Propionibacteriales</taxon>
        <taxon>Propionibacteriaceae</taxon>
        <taxon>Propionibacterium</taxon>
    </lineage>
</organism>
<evidence type="ECO:0000256" key="1">
    <source>
        <dbReference type="ARBA" id="ARBA00023098"/>
    </source>
</evidence>
<dbReference type="AlphaFoldDB" id="U2QF44"/>
<sequence length="321" mass="34653">MTDPLTRAPGAASPDGDAPTSDAAGTALTSNVTDTALVFEGGGMRASYTSALVRELIVGGVFVDWVAGISAGSSNTANYLSRDPARARASFVDLVDDPHFGGLGTLLRGEGWFNAEYIYQRTGGPGQALPFDFDTYRANPAQPNFGAFRCDTGEQVWFTRADTGTMDELMVRVRASSTMPGLMPVVTIDGLEYVDGALGADGGIGLDRAQRAGFDRFLVVLTRGRDYVKPAPTRGQELLYRTVFRRRPAVVDALLHRHEGYNAVREELFALEEAGRAYLFVPDVMPVDNGERDRARLSASHAAGLEQARRELPAIKEFLGL</sequence>
<evidence type="ECO:0000256" key="3">
    <source>
        <dbReference type="SAM" id="MobiDB-lite"/>
    </source>
</evidence>
<dbReference type="GO" id="GO:0016042">
    <property type="term" value="P:lipid catabolic process"/>
    <property type="evidence" value="ECO:0007669"/>
    <property type="project" value="UniProtKB-UniRule"/>
</dbReference>
<dbReference type="CDD" id="cd07208">
    <property type="entry name" value="Pat_hypo_Ecoli_yjju_like"/>
    <property type="match status" value="1"/>
</dbReference>
<evidence type="ECO:0000256" key="2">
    <source>
        <dbReference type="PROSITE-ProRule" id="PRU01161"/>
    </source>
</evidence>
<feature type="domain" description="PNPLA" evidence="4">
    <location>
        <begin position="37"/>
        <end position="208"/>
    </location>
</feature>
<feature type="active site" description="Proton acceptor" evidence="2">
    <location>
        <position position="195"/>
    </location>
</feature>
<comment type="caution">
    <text evidence="2">Lacks conserved residue(s) required for the propagation of feature annotation.</text>
</comment>
<keyword evidence="1 2" id="KW-0443">Lipid metabolism</keyword>
<reference evidence="5" key="1">
    <citation type="submission" date="2013-08" db="EMBL/GenBank/DDBJ databases">
        <authorList>
            <person name="Durkin A.S."/>
            <person name="Haft D.R."/>
            <person name="McCorrison J."/>
            <person name="Torralba M."/>
            <person name="Gillis M."/>
            <person name="Haft D.H."/>
            <person name="Methe B."/>
            <person name="Sutton G."/>
            <person name="Nelson K.E."/>
        </authorList>
    </citation>
    <scope>NUCLEOTIDE SEQUENCE [LARGE SCALE GENOMIC DNA]</scope>
    <source>
        <strain evidence="5">F0233</strain>
    </source>
</reference>
<feature type="short sequence motif" description="GXSXG" evidence="2">
    <location>
        <begin position="68"/>
        <end position="72"/>
    </location>
</feature>
<dbReference type="InterPro" id="IPR002641">
    <property type="entry name" value="PNPLA_dom"/>
</dbReference>
<dbReference type="Gene3D" id="3.40.1090.10">
    <property type="entry name" value="Cytosolic phospholipase A2 catalytic domain"/>
    <property type="match status" value="1"/>
</dbReference>
<keyword evidence="6" id="KW-1185">Reference proteome</keyword>
<dbReference type="GO" id="GO:0016787">
    <property type="term" value="F:hydrolase activity"/>
    <property type="evidence" value="ECO:0007669"/>
    <property type="project" value="UniProtKB-UniRule"/>
</dbReference>
<dbReference type="EMBL" id="ACVN02000051">
    <property type="protein sequence ID" value="ERK61485.1"/>
    <property type="molecule type" value="Genomic_DNA"/>
</dbReference>
<evidence type="ECO:0000313" key="6">
    <source>
        <dbReference type="Proteomes" id="UP000017052"/>
    </source>
</evidence>
<keyword evidence="2" id="KW-0442">Lipid degradation</keyword>
<name>U2QF44_9ACTN</name>
<dbReference type="PROSITE" id="PS51635">
    <property type="entry name" value="PNPLA"/>
    <property type="match status" value="1"/>
</dbReference>
<evidence type="ECO:0000259" key="4">
    <source>
        <dbReference type="PROSITE" id="PS51635"/>
    </source>
</evidence>
<feature type="short sequence motif" description="DGA/G" evidence="2">
    <location>
        <begin position="195"/>
        <end position="197"/>
    </location>
</feature>
<feature type="region of interest" description="Disordered" evidence="3">
    <location>
        <begin position="1"/>
        <end position="26"/>
    </location>
</feature>
<feature type="compositionally biased region" description="Low complexity" evidence="3">
    <location>
        <begin position="8"/>
        <end position="19"/>
    </location>
</feature>
<proteinExistence type="predicted"/>
<dbReference type="Pfam" id="PF01734">
    <property type="entry name" value="Patatin"/>
    <property type="match status" value="1"/>
</dbReference>
<dbReference type="Proteomes" id="UP000017052">
    <property type="component" value="Unassembled WGS sequence"/>
</dbReference>
<evidence type="ECO:0000313" key="5">
    <source>
        <dbReference type="EMBL" id="ERK61485.1"/>
    </source>
</evidence>
<dbReference type="Pfam" id="PF19890">
    <property type="entry name" value="DUF6363"/>
    <property type="match status" value="1"/>
</dbReference>
<gene>
    <name evidence="5" type="ORF">HMPREF0682_0947</name>
</gene>
<dbReference type="SUPFAM" id="SSF52151">
    <property type="entry name" value="FabD/lysophospholipase-like"/>
    <property type="match status" value="1"/>
</dbReference>
<feature type="active site" description="Nucleophile" evidence="2">
    <location>
        <position position="70"/>
    </location>
</feature>